<dbReference type="EnsemblPlants" id="EMT15094">
    <property type="protein sequence ID" value="EMT15094"/>
    <property type="gene ID" value="F775_02981"/>
</dbReference>
<evidence type="ECO:0000256" key="1">
    <source>
        <dbReference type="SAM" id="MobiDB-lite"/>
    </source>
</evidence>
<feature type="region of interest" description="Disordered" evidence="1">
    <location>
        <begin position="21"/>
        <end position="41"/>
    </location>
</feature>
<dbReference type="AlphaFoldDB" id="R7WAI1"/>
<proteinExistence type="predicted"/>
<dbReference type="PANTHER" id="PTHR33384">
    <property type="entry name" value="EXPRESSED PROTEIN"/>
    <property type="match status" value="1"/>
</dbReference>
<evidence type="ECO:0000313" key="2">
    <source>
        <dbReference type="EnsemblPlants" id="EMT15094"/>
    </source>
</evidence>
<organism evidence="2">
    <name type="scientific">Aegilops tauschii</name>
    <name type="common">Tausch's goatgrass</name>
    <name type="synonym">Aegilops squarrosa</name>
    <dbReference type="NCBI Taxonomy" id="37682"/>
    <lineage>
        <taxon>Eukaryota</taxon>
        <taxon>Viridiplantae</taxon>
        <taxon>Streptophyta</taxon>
        <taxon>Embryophyta</taxon>
        <taxon>Tracheophyta</taxon>
        <taxon>Spermatophyta</taxon>
        <taxon>Magnoliopsida</taxon>
        <taxon>Liliopsida</taxon>
        <taxon>Poales</taxon>
        <taxon>Poaceae</taxon>
        <taxon>BOP clade</taxon>
        <taxon>Pooideae</taxon>
        <taxon>Triticodae</taxon>
        <taxon>Triticeae</taxon>
        <taxon>Triticinae</taxon>
        <taxon>Aegilops</taxon>
    </lineage>
</organism>
<dbReference type="PANTHER" id="PTHR33384:SF25">
    <property type="entry name" value="OS06G0661766 PROTEIN"/>
    <property type="match status" value="1"/>
</dbReference>
<accession>R7WAI1</accession>
<reference evidence="2" key="1">
    <citation type="submission" date="2015-06" db="UniProtKB">
        <authorList>
            <consortium name="EnsemblPlants"/>
        </authorList>
    </citation>
    <scope>IDENTIFICATION</scope>
</reference>
<protein>
    <submittedName>
        <fullName evidence="2">Uncharacterized protein</fullName>
    </submittedName>
</protein>
<name>R7WAI1_AEGTA</name>
<sequence length="187" mass="21643">MGMEHLMSVVNPSSGYILQRGLERRGDGTMEEKKDLQKQRTERRMMEDYQNTESRDGAIRCPIPCKSSRPYRDYDFKSAQDISDFMVSKLWSKLLAQLNKQSDVYLSFNQVPLNNSWFDNLQASPPYFMGSPPVRASNPLVNDRQFCAWKVQSVDESHSNTNQGLPRWLQQKGRVCYRGLKLHLSVS</sequence>